<organism evidence="2 3">
    <name type="scientific">Pleuronectes platessa</name>
    <name type="common">European plaice</name>
    <dbReference type="NCBI Taxonomy" id="8262"/>
    <lineage>
        <taxon>Eukaryota</taxon>
        <taxon>Metazoa</taxon>
        <taxon>Chordata</taxon>
        <taxon>Craniata</taxon>
        <taxon>Vertebrata</taxon>
        <taxon>Euteleostomi</taxon>
        <taxon>Actinopterygii</taxon>
        <taxon>Neopterygii</taxon>
        <taxon>Teleostei</taxon>
        <taxon>Neoteleostei</taxon>
        <taxon>Acanthomorphata</taxon>
        <taxon>Carangaria</taxon>
        <taxon>Pleuronectiformes</taxon>
        <taxon>Pleuronectoidei</taxon>
        <taxon>Pleuronectidae</taxon>
        <taxon>Pleuronectes</taxon>
    </lineage>
</organism>
<keyword evidence="3" id="KW-1185">Reference proteome</keyword>
<reference evidence="2" key="1">
    <citation type="submission" date="2020-03" db="EMBL/GenBank/DDBJ databases">
        <authorList>
            <person name="Weist P."/>
        </authorList>
    </citation>
    <scope>NUCLEOTIDE SEQUENCE</scope>
</reference>
<proteinExistence type="predicted"/>
<accession>A0A9N7U9T1</accession>
<evidence type="ECO:0000256" key="1">
    <source>
        <dbReference type="SAM" id="MobiDB-lite"/>
    </source>
</evidence>
<evidence type="ECO:0000313" key="2">
    <source>
        <dbReference type="EMBL" id="CAB1427445.1"/>
    </source>
</evidence>
<sequence>MERKGEREGERERGRERERERWREREAQENRDDKYERKNKNVRLRKREKTFNEEERNGRGDVERENTRVERWREEEGGMEGGRGGDRSAIYSPISSGKKFLHTKRPDLQEINTWLVWSLHVDPISTN</sequence>
<name>A0A9N7U9T1_PLEPL</name>
<feature type="compositionally biased region" description="Basic and acidic residues" evidence="1">
    <location>
        <begin position="49"/>
        <end position="76"/>
    </location>
</feature>
<comment type="caution">
    <text evidence="2">The sequence shown here is derived from an EMBL/GenBank/DDBJ whole genome shotgun (WGS) entry which is preliminary data.</text>
</comment>
<feature type="compositionally biased region" description="Basic and acidic residues" evidence="1">
    <location>
        <begin position="1"/>
        <end position="39"/>
    </location>
</feature>
<dbReference type="EMBL" id="CADEAL010000968">
    <property type="protein sequence ID" value="CAB1427445.1"/>
    <property type="molecule type" value="Genomic_DNA"/>
</dbReference>
<dbReference type="AlphaFoldDB" id="A0A9N7U9T1"/>
<dbReference type="Proteomes" id="UP001153269">
    <property type="component" value="Unassembled WGS sequence"/>
</dbReference>
<protein>
    <submittedName>
        <fullName evidence="2">Uncharacterized protein</fullName>
    </submittedName>
</protein>
<evidence type="ECO:0000313" key="3">
    <source>
        <dbReference type="Proteomes" id="UP001153269"/>
    </source>
</evidence>
<gene>
    <name evidence="2" type="ORF">PLEPLA_LOCUS15384</name>
</gene>
<feature type="region of interest" description="Disordered" evidence="1">
    <location>
        <begin position="1"/>
        <end position="90"/>
    </location>
</feature>